<comment type="caution">
    <text evidence="1">The sequence shown here is derived from an EMBL/GenBank/DDBJ whole genome shotgun (WGS) entry which is preliminary data.</text>
</comment>
<dbReference type="SUPFAM" id="SSF109604">
    <property type="entry name" value="HD-domain/PDEase-like"/>
    <property type="match status" value="1"/>
</dbReference>
<dbReference type="Gene3D" id="1.10.3210.10">
    <property type="entry name" value="Hypothetical protein af1432"/>
    <property type="match status" value="1"/>
</dbReference>
<dbReference type="Proteomes" id="UP000316562">
    <property type="component" value="Unassembled WGS sequence"/>
</dbReference>
<evidence type="ECO:0000313" key="1">
    <source>
        <dbReference type="EMBL" id="RZD16594.1"/>
    </source>
</evidence>
<sequence>MANQTVLPWIQTYTGKKFDFLNPDADSVCIEDIAHALSNICRYTGHTKEFYSVAQHSVLAVNNVPDEDSLAALLHDATESYLTDISKPLKTLLPQYRKLEYKVYKVITEKFGLPDKLPDSVKEADLRLLATEKRDLLIGEPDEWTIIKTVKPYPEKIEPWNPKKSETIFLDLYTDIISYYDDGDLNKL</sequence>
<protein>
    <submittedName>
        <fullName evidence="1">HD family hydrolase</fullName>
    </submittedName>
</protein>
<dbReference type="GO" id="GO:0016787">
    <property type="term" value="F:hydrolase activity"/>
    <property type="evidence" value="ECO:0007669"/>
    <property type="project" value="UniProtKB-KW"/>
</dbReference>
<evidence type="ECO:0000313" key="2">
    <source>
        <dbReference type="Proteomes" id="UP000316562"/>
    </source>
</evidence>
<reference evidence="1 2" key="1">
    <citation type="journal article" date="2019" name="ISME J.">
        <title>Insights into ecological role of a new deltaproteobacterial order Candidatus Acidulodesulfobacterales by metagenomics and metatranscriptomics.</title>
        <authorList>
            <person name="Tan S."/>
            <person name="Liu J."/>
            <person name="Fang Y."/>
            <person name="Hedlund B.P."/>
            <person name="Lian Z.H."/>
            <person name="Huang L.Y."/>
            <person name="Li J.T."/>
            <person name="Huang L.N."/>
            <person name="Li W.J."/>
            <person name="Jiang H.C."/>
            <person name="Dong H.L."/>
            <person name="Shu W.S."/>
        </authorList>
    </citation>
    <scope>NUCLEOTIDE SEQUENCE [LARGE SCALE GENOMIC DNA]</scope>
    <source>
        <strain evidence="1">AP2</strain>
    </source>
</reference>
<dbReference type="EMBL" id="SGBC01000002">
    <property type="protein sequence ID" value="RZD16594.1"/>
    <property type="molecule type" value="Genomic_DNA"/>
</dbReference>
<proteinExistence type="predicted"/>
<keyword evidence="1" id="KW-0378">Hydrolase</keyword>
<name>A0A519BH60_ACIG2</name>
<organism evidence="1 2">
    <name type="scientific">Acididesulfobacter guangdongensis</name>
    <dbReference type="NCBI Taxonomy" id="2597225"/>
    <lineage>
        <taxon>Bacteria</taxon>
        <taxon>Deltaproteobacteria</taxon>
        <taxon>Candidatus Acidulodesulfobacterales</taxon>
        <taxon>Candidatus Acididesulfobacter</taxon>
    </lineage>
</organism>
<gene>
    <name evidence="1" type="ORF">EVJ46_06190</name>
</gene>
<dbReference type="AlphaFoldDB" id="A0A519BH60"/>
<accession>A0A519BH60</accession>